<organism evidence="4 5">
    <name type="scientific">Paenibacillus piri</name>
    <dbReference type="NCBI Taxonomy" id="2547395"/>
    <lineage>
        <taxon>Bacteria</taxon>
        <taxon>Bacillati</taxon>
        <taxon>Bacillota</taxon>
        <taxon>Bacilli</taxon>
        <taxon>Bacillales</taxon>
        <taxon>Paenibacillaceae</taxon>
        <taxon>Paenibacillus</taxon>
    </lineage>
</organism>
<gene>
    <name evidence="4" type="ORF">E1757_04110</name>
</gene>
<name>A0A4R5KXL0_9BACL</name>
<reference evidence="4 5" key="1">
    <citation type="submission" date="2019-03" db="EMBL/GenBank/DDBJ databases">
        <title>This is whole genome sequence of Paenibacillus sp MS74 strain.</title>
        <authorList>
            <person name="Trinh H.N."/>
        </authorList>
    </citation>
    <scope>NUCLEOTIDE SEQUENCE [LARGE SCALE GENOMIC DNA]</scope>
    <source>
        <strain evidence="4 5">MS74</strain>
    </source>
</reference>
<dbReference type="PANTHER" id="PTHR47245">
    <property type="entry name" value="PEPTIDYLPROLYL ISOMERASE"/>
    <property type="match status" value="1"/>
</dbReference>
<evidence type="ECO:0000259" key="3">
    <source>
        <dbReference type="PROSITE" id="PS50198"/>
    </source>
</evidence>
<feature type="domain" description="PpiC" evidence="3">
    <location>
        <begin position="191"/>
        <end position="281"/>
    </location>
</feature>
<dbReference type="AlphaFoldDB" id="A0A4R5KXL0"/>
<dbReference type="SUPFAM" id="SSF109998">
    <property type="entry name" value="Triger factor/SurA peptide-binding domain-like"/>
    <property type="match status" value="1"/>
</dbReference>
<dbReference type="GO" id="GO:0003755">
    <property type="term" value="F:peptidyl-prolyl cis-trans isomerase activity"/>
    <property type="evidence" value="ECO:0007669"/>
    <property type="project" value="UniProtKB-KW"/>
</dbReference>
<protein>
    <submittedName>
        <fullName evidence="4">Peptidylprolyl isomerase</fullName>
    </submittedName>
</protein>
<feature type="transmembrane region" description="Helical" evidence="2">
    <location>
        <begin position="42"/>
        <end position="63"/>
    </location>
</feature>
<keyword evidence="1 4" id="KW-0413">Isomerase</keyword>
<dbReference type="Pfam" id="PF13616">
    <property type="entry name" value="Rotamase_3"/>
    <property type="match status" value="1"/>
</dbReference>
<dbReference type="InterPro" id="IPR027304">
    <property type="entry name" value="Trigger_fact/SurA_dom_sf"/>
</dbReference>
<accession>A0A4R5KXL0</accession>
<dbReference type="PROSITE" id="PS50198">
    <property type="entry name" value="PPIC_PPIASE_2"/>
    <property type="match status" value="1"/>
</dbReference>
<dbReference type="InterPro" id="IPR046357">
    <property type="entry name" value="PPIase_dom_sf"/>
</dbReference>
<evidence type="ECO:0000256" key="2">
    <source>
        <dbReference type="SAM" id="Phobius"/>
    </source>
</evidence>
<keyword evidence="2" id="KW-1133">Transmembrane helix</keyword>
<sequence length="332" mass="36796">MVYINHLYCDRVHRFLSRTIIIESTSGKGVSQLNTSLANRKWMFVSLILLIILIAYAVVYPPIAKSSEAVAKVNGTTISKDQLVKTALAGTGQQTVQRMIEQELIRQEADKAGIQIQDADIEKEIGKLKQNFPSDNEFNQALEANGLTLDGIKEEMKPQVMMNKLLEKEVTVTDDEIKQYYDKNLDSLKTQEQVKASHILVATKEEADAILADLKKGADFAKTAQEKSQDTGTNSKGGDLDFISRGVMESSFETAAFALKPGEISDVVQTSNGFHIIKVTDHKDAATPTLDEKKTEIHDILADEKVQTMSAAWLQQKKSEAKIEDYSASVLK</sequence>
<keyword evidence="5" id="KW-1185">Reference proteome</keyword>
<keyword evidence="2" id="KW-0812">Transmembrane</keyword>
<dbReference type="PANTHER" id="PTHR47245:SF2">
    <property type="entry name" value="PEPTIDYL-PROLYL CIS-TRANS ISOMERASE HP_0175-RELATED"/>
    <property type="match status" value="1"/>
</dbReference>
<dbReference type="OrthoDB" id="14196at2"/>
<proteinExistence type="predicted"/>
<comment type="caution">
    <text evidence="4">The sequence shown here is derived from an EMBL/GenBank/DDBJ whole genome shotgun (WGS) entry which is preliminary data.</text>
</comment>
<dbReference type="Gene3D" id="3.10.50.40">
    <property type="match status" value="1"/>
</dbReference>
<dbReference type="SUPFAM" id="SSF54534">
    <property type="entry name" value="FKBP-like"/>
    <property type="match status" value="1"/>
</dbReference>
<dbReference type="InterPro" id="IPR050245">
    <property type="entry name" value="PrsA_foldase"/>
</dbReference>
<evidence type="ECO:0000256" key="1">
    <source>
        <dbReference type="PROSITE-ProRule" id="PRU00278"/>
    </source>
</evidence>
<evidence type="ECO:0000313" key="5">
    <source>
        <dbReference type="Proteomes" id="UP000295636"/>
    </source>
</evidence>
<evidence type="ECO:0000313" key="4">
    <source>
        <dbReference type="EMBL" id="TDG00810.1"/>
    </source>
</evidence>
<dbReference type="InterPro" id="IPR000297">
    <property type="entry name" value="PPIase_PpiC"/>
</dbReference>
<keyword evidence="2" id="KW-0472">Membrane</keyword>
<dbReference type="EMBL" id="SMRT01000001">
    <property type="protein sequence ID" value="TDG00810.1"/>
    <property type="molecule type" value="Genomic_DNA"/>
</dbReference>
<dbReference type="Pfam" id="PF13624">
    <property type="entry name" value="SurA_N_3"/>
    <property type="match status" value="1"/>
</dbReference>
<keyword evidence="1" id="KW-0697">Rotamase</keyword>
<dbReference type="Gene3D" id="1.10.4030.10">
    <property type="entry name" value="Porin chaperone SurA, peptide-binding domain"/>
    <property type="match status" value="1"/>
</dbReference>
<dbReference type="Proteomes" id="UP000295636">
    <property type="component" value="Unassembled WGS sequence"/>
</dbReference>